<keyword evidence="3" id="KW-1185">Reference proteome</keyword>
<dbReference type="Proteomes" id="UP001630127">
    <property type="component" value="Unassembled WGS sequence"/>
</dbReference>
<name>A0ABD3B5G1_9GENT</name>
<evidence type="ECO:0000256" key="1">
    <source>
        <dbReference type="SAM" id="SignalP"/>
    </source>
</evidence>
<sequence>MEANNKCPLLAFSFLLISLALTSNTASILADARNLLETTVPDLPGPDELSSVPETEVLPNLPSLPEIEIPTLPINLPLPTIPTIPLPQIPELPFPKFTTTIPTELPSVPNSP</sequence>
<accession>A0ABD3B5G1</accession>
<dbReference type="AlphaFoldDB" id="A0ABD3B5G1"/>
<feature type="signal peptide" evidence="1">
    <location>
        <begin position="1"/>
        <end position="22"/>
    </location>
</feature>
<gene>
    <name evidence="2" type="ORF">ACH5RR_002062</name>
</gene>
<organism evidence="2 3">
    <name type="scientific">Cinchona calisaya</name>
    <dbReference type="NCBI Taxonomy" id="153742"/>
    <lineage>
        <taxon>Eukaryota</taxon>
        <taxon>Viridiplantae</taxon>
        <taxon>Streptophyta</taxon>
        <taxon>Embryophyta</taxon>
        <taxon>Tracheophyta</taxon>
        <taxon>Spermatophyta</taxon>
        <taxon>Magnoliopsida</taxon>
        <taxon>eudicotyledons</taxon>
        <taxon>Gunneridae</taxon>
        <taxon>Pentapetalae</taxon>
        <taxon>asterids</taxon>
        <taxon>lamiids</taxon>
        <taxon>Gentianales</taxon>
        <taxon>Rubiaceae</taxon>
        <taxon>Cinchonoideae</taxon>
        <taxon>Cinchoneae</taxon>
        <taxon>Cinchona</taxon>
    </lineage>
</organism>
<evidence type="ECO:0000313" key="3">
    <source>
        <dbReference type="Proteomes" id="UP001630127"/>
    </source>
</evidence>
<comment type="caution">
    <text evidence="2">The sequence shown here is derived from an EMBL/GenBank/DDBJ whole genome shotgun (WGS) entry which is preliminary data.</text>
</comment>
<dbReference type="EMBL" id="JBJUIK010000001">
    <property type="protein sequence ID" value="KAL3538696.1"/>
    <property type="molecule type" value="Genomic_DNA"/>
</dbReference>
<protein>
    <submittedName>
        <fullName evidence="2">Uncharacterized protein</fullName>
    </submittedName>
</protein>
<keyword evidence="1" id="KW-0732">Signal</keyword>
<feature type="chain" id="PRO_5044792398" evidence="1">
    <location>
        <begin position="23"/>
        <end position="112"/>
    </location>
</feature>
<proteinExistence type="predicted"/>
<reference evidence="2 3" key="1">
    <citation type="submission" date="2024-11" db="EMBL/GenBank/DDBJ databases">
        <title>A near-complete genome assembly of Cinchona calisaya.</title>
        <authorList>
            <person name="Lian D.C."/>
            <person name="Zhao X.W."/>
            <person name="Wei L."/>
        </authorList>
    </citation>
    <scope>NUCLEOTIDE SEQUENCE [LARGE SCALE GENOMIC DNA]</scope>
    <source>
        <tissue evidence="2">Nenye</tissue>
    </source>
</reference>
<evidence type="ECO:0000313" key="2">
    <source>
        <dbReference type="EMBL" id="KAL3538696.1"/>
    </source>
</evidence>